<dbReference type="PhylomeDB" id="B3RMX5"/>
<dbReference type="RefSeq" id="XP_002109184.1">
    <property type="nucleotide sequence ID" value="XM_002109148.1"/>
</dbReference>
<dbReference type="OrthoDB" id="440781at2759"/>
<dbReference type="PANTHER" id="PTHR46467">
    <property type="entry name" value="TETHER CONTAINING UBX DOMAIN FOR GLUT4"/>
    <property type="match status" value="1"/>
</dbReference>
<dbReference type="Pfam" id="PF11470">
    <property type="entry name" value="TUG-UBL1"/>
    <property type="match status" value="1"/>
</dbReference>
<reference evidence="3 4" key="1">
    <citation type="journal article" date="2008" name="Nature">
        <title>The Trichoplax genome and the nature of placozoans.</title>
        <authorList>
            <person name="Srivastava M."/>
            <person name="Begovic E."/>
            <person name="Chapman J."/>
            <person name="Putnam N.H."/>
            <person name="Hellsten U."/>
            <person name="Kawashima T."/>
            <person name="Kuo A."/>
            <person name="Mitros T."/>
            <person name="Salamov A."/>
            <person name="Carpenter M.L."/>
            <person name="Signorovitch A.Y."/>
            <person name="Moreno M.A."/>
            <person name="Kamm K."/>
            <person name="Grimwood J."/>
            <person name="Schmutz J."/>
            <person name="Shapiro H."/>
            <person name="Grigoriev I.V."/>
            <person name="Buss L.W."/>
            <person name="Schierwater B."/>
            <person name="Dellaporta S.L."/>
            <person name="Rokhsar D.S."/>
        </authorList>
    </citation>
    <scope>NUCLEOTIDE SEQUENCE [LARGE SCALE GENOMIC DNA]</scope>
    <source>
        <strain evidence="3 4">Grell-BS-1999</strain>
    </source>
</reference>
<keyword evidence="4" id="KW-1185">Reference proteome</keyword>
<dbReference type="GO" id="GO:0005737">
    <property type="term" value="C:cytoplasm"/>
    <property type="evidence" value="ECO:0000318"/>
    <property type="project" value="GO_Central"/>
</dbReference>
<feature type="region of interest" description="Disordered" evidence="1">
    <location>
        <begin position="330"/>
        <end position="389"/>
    </location>
</feature>
<dbReference type="InterPro" id="IPR029071">
    <property type="entry name" value="Ubiquitin-like_domsf"/>
</dbReference>
<dbReference type="InterPro" id="IPR059238">
    <property type="entry name" value="UBX1_UBXN9"/>
</dbReference>
<dbReference type="GeneID" id="6750976"/>
<feature type="compositionally biased region" description="Basic and acidic residues" evidence="1">
    <location>
        <begin position="647"/>
        <end position="664"/>
    </location>
</feature>
<dbReference type="CDD" id="cd16118">
    <property type="entry name" value="UBX2_UBXN9"/>
    <property type="match status" value="1"/>
</dbReference>
<dbReference type="PANTHER" id="PTHR46467:SF1">
    <property type="entry name" value="TETHER CONTAINING UBX DOMAIN FOR GLUT4"/>
    <property type="match status" value="1"/>
</dbReference>
<dbReference type="GO" id="GO:0006886">
    <property type="term" value="P:intracellular protein transport"/>
    <property type="evidence" value="ECO:0000318"/>
    <property type="project" value="GO_Central"/>
</dbReference>
<evidence type="ECO:0000256" key="1">
    <source>
        <dbReference type="SAM" id="MobiDB-lite"/>
    </source>
</evidence>
<evidence type="ECO:0000259" key="2">
    <source>
        <dbReference type="Pfam" id="PF11470"/>
    </source>
</evidence>
<dbReference type="EMBL" id="DS985242">
    <property type="protein sequence ID" value="EDV27350.1"/>
    <property type="molecule type" value="Genomic_DNA"/>
</dbReference>
<dbReference type="InterPro" id="IPR021569">
    <property type="entry name" value="TUG-UBL1"/>
</dbReference>
<gene>
    <name evidence="3" type="ORF">TRIADDRAFT_52961</name>
</gene>
<dbReference type="InParanoid" id="B3RMX5"/>
<dbReference type="GO" id="GO:0012506">
    <property type="term" value="C:vesicle membrane"/>
    <property type="evidence" value="ECO:0000318"/>
    <property type="project" value="GO_Central"/>
</dbReference>
<feature type="region of interest" description="Disordered" evidence="1">
    <location>
        <begin position="274"/>
        <end position="295"/>
    </location>
</feature>
<dbReference type="Gene3D" id="3.10.20.90">
    <property type="entry name" value="Phosphatidylinositol 3-kinase Catalytic Subunit, Chain A, domain 1"/>
    <property type="match status" value="2"/>
</dbReference>
<proteinExistence type="predicted"/>
<feature type="compositionally biased region" description="Basic and acidic residues" evidence="1">
    <location>
        <begin position="670"/>
        <end position="679"/>
    </location>
</feature>
<dbReference type="STRING" id="10228.B3RMX5"/>
<dbReference type="AlphaFoldDB" id="B3RMX5"/>
<organism evidence="3 4">
    <name type="scientific">Trichoplax adhaerens</name>
    <name type="common">Trichoplax reptans</name>
    <dbReference type="NCBI Taxonomy" id="10228"/>
    <lineage>
        <taxon>Eukaryota</taxon>
        <taxon>Metazoa</taxon>
        <taxon>Placozoa</taxon>
        <taxon>Uniplacotomia</taxon>
        <taxon>Trichoplacea</taxon>
        <taxon>Trichoplacidae</taxon>
        <taxon>Trichoplax</taxon>
    </lineage>
</organism>
<feature type="compositionally biased region" description="Polar residues" evidence="1">
    <location>
        <begin position="330"/>
        <end position="350"/>
    </location>
</feature>
<protein>
    <recommendedName>
        <fullName evidence="2">TUG ubiquitin-like domain-containing protein</fullName>
    </recommendedName>
</protein>
<dbReference type="HOGENOM" id="CLU_399205_0_0_1"/>
<dbReference type="eggNOG" id="KOG2699">
    <property type="taxonomic scope" value="Eukaryota"/>
</dbReference>
<feature type="domain" description="TUG ubiquitin-like" evidence="2">
    <location>
        <begin position="106"/>
        <end position="150"/>
    </location>
</feature>
<sequence length="690" mass="78933">MKLRRKDRNNKLAVLAQLQHSKMCYEMPIRQICRSESDQFLEKKYFLIGFRMLMKNTARINDKVEETIFCFHYPVFLCYGADEEHSKNERQNETTFCFAMVLMKNTIVDNICLKEKLNSSFYSLRYQRKLLQESITFLHANLPNNVSLELIKLDKPKTDNEITVALQVGDGSRLQHSFPASTSLWDIIQHWENQYSRKNLPSLLTTEANKVISCVYMHQQISGRNALQRTFLRSLGLDSGRAIIRLHYRDGQDEDNRELNSEVERTFNVTNTVSVPSEPSAEEEGTTIETSQINVEERFTKVPSNLPAANIEASGSRITLSHQADDHQLSEITPQEFTSNVVESDTNSGASHAPDIPLPMETVPAPIESKENSQSDIGEPVNDNPIKKKWVTEGKPDEDVKRRKIDDDNILGKDGNSGDMNKVSFVVVLGVKDVDLCPVVYHLDDIEGFEIDSEVYSDDFYDVSVDDIKQMLQGLHYTKSHYSNKDQQILMTKDLRDKRALESAQIYDKAAIRFYFPDKFVIQAFFKVSAKLEYVLRTHSLDTLSDLVTEVEKFVKSTLNDVNMPFYLYTAPPKRILNKKDMRLYQAGLVPKAIIHVGCDTKLDSYLAPQYLDMRVNPNSPGLLRDVDISRKTQASDSGLDAASSKISEKSRADNIKKGVETNEKQQQTRNKDNKDRKVPRWFQIGKNSY</sequence>
<dbReference type="KEGG" id="tad:TRIADDRAFT_52961"/>
<evidence type="ECO:0000313" key="3">
    <source>
        <dbReference type="EMBL" id="EDV27350.1"/>
    </source>
</evidence>
<dbReference type="GO" id="GO:0042593">
    <property type="term" value="P:glucose homeostasis"/>
    <property type="evidence" value="ECO:0000318"/>
    <property type="project" value="GO_Central"/>
</dbReference>
<dbReference type="OMA" id="ICPNSRR"/>
<dbReference type="GO" id="GO:0005634">
    <property type="term" value="C:nucleus"/>
    <property type="evidence" value="ECO:0000318"/>
    <property type="project" value="GO_Central"/>
</dbReference>
<dbReference type="Proteomes" id="UP000009022">
    <property type="component" value="Unassembled WGS sequence"/>
</dbReference>
<dbReference type="CTD" id="6750976"/>
<dbReference type="CDD" id="cd17075">
    <property type="entry name" value="UBX1_UBXN9"/>
    <property type="match status" value="1"/>
</dbReference>
<accession>B3RMX5</accession>
<name>B3RMX5_TRIAD</name>
<evidence type="ECO:0000313" key="4">
    <source>
        <dbReference type="Proteomes" id="UP000009022"/>
    </source>
</evidence>
<feature type="region of interest" description="Disordered" evidence="1">
    <location>
        <begin position="635"/>
        <end position="690"/>
    </location>
</feature>
<dbReference type="SUPFAM" id="SSF54236">
    <property type="entry name" value="Ubiquitin-like"/>
    <property type="match status" value="2"/>
</dbReference>